<keyword evidence="4 5" id="KW-0472">Membrane</keyword>
<dbReference type="PANTHER" id="PTHR23503:SF103">
    <property type="entry name" value="PLASTIDIC GLUCOSE TRANSPORTER 1-RELATED"/>
    <property type="match status" value="1"/>
</dbReference>
<evidence type="ECO:0000256" key="2">
    <source>
        <dbReference type="ARBA" id="ARBA00022692"/>
    </source>
</evidence>
<evidence type="ECO:0000313" key="8">
    <source>
        <dbReference type="Proteomes" id="UP000824469"/>
    </source>
</evidence>
<dbReference type="InterPro" id="IPR036259">
    <property type="entry name" value="MFS_trans_sf"/>
</dbReference>
<dbReference type="Proteomes" id="UP000824469">
    <property type="component" value="Unassembled WGS sequence"/>
</dbReference>
<dbReference type="InterPro" id="IPR045263">
    <property type="entry name" value="GLUT"/>
</dbReference>
<name>A0AA38FJF5_TAXCH</name>
<evidence type="ECO:0000313" key="7">
    <source>
        <dbReference type="EMBL" id="KAH9304362.1"/>
    </source>
</evidence>
<keyword evidence="2 5" id="KW-0812">Transmembrane</keyword>
<protein>
    <recommendedName>
        <fullName evidence="6">Major facilitator superfamily (MFS) profile domain-containing protein</fullName>
    </recommendedName>
</protein>
<dbReference type="PANTHER" id="PTHR23503">
    <property type="entry name" value="SOLUTE CARRIER FAMILY 2"/>
    <property type="match status" value="1"/>
</dbReference>
<comment type="subcellular location">
    <subcellularLocation>
        <location evidence="1">Membrane</location>
        <topology evidence="1">Multi-pass membrane protein</topology>
    </subcellularLocation>
</comment>
<comment type="caution">
    <text evidence="7">The sequence shown here is derived from an EMBL/GenBank/DDBJ whole genome shotgun (WGS) entry which is preliminary data.</text>
</comment>
<evidence type="ECO:0000259" key="6">
    <source>
        <dbReference type="PROSITE" id="PS50850"/>
    </source>
</evidence>
<keyword evidence="8" id="KW-1185">Reference proteome</keyword>
<reference evidence="7 8" key="1">
    <citation type="journal article" date="2021" name="Nat. Plants">
        <title>The Taxus genome provides insights into paclitaxel biosynthesis.</title>
        <authorList>
            <person name="Xiong X."/>
            <person name="Gou J."/>
            <person name="Liao Q."/>
            <person name="Li Y."/>
            <person name="Zhou Q."/>
            <person name="Bi G."/>
            <person name="Li C."/>
            <person name="Du R."/>
            <person name="Wang X."/>
            <person name="Sun T."/>
            <person name="Guo L."/>
            <person name="Liang H."/>
            <person name="Lu P."/>
            <person name="Wu Y."/>
            <person name="Zhang Z."/>
            <person name="Ro D.K."/>
            <person name="Shang Y."/>
            <person name="Huang S."/>
            <person name="Yan J."/>
        </authorList>
    </citation>
    <scope>NUCLEOTIDE SEQUENCE [LARGE SCALE GENOMIC DNA]</scope>
    <source>
        <strain evidence="7">Ta-2019</strain>
    </source>
</reference>
<dbReference type="AlphaFoldDB" id="A0AA38FJF5"/>
<evidence type="ECO:0000256" key="5">
    <source>
        <dbReference type="SAM" id="Phobius"/>
    </source>
</evidence>
<dbReference type="InterPro" id="IPR005828">
    <property type="entry name" value="MFS_sugar_transport-like"/>
</dbReference>
<evidence type="ECO:0000256" key="3">
    <source>
        <dbReference type="ARBA" id="ARBA00022989"/>
    </source>
</evidence>
<evidence type="ECO:0000256" key="4">
    <source>
        <dbReference type="ARBA" id="ARBA00023136"/>
    </source>
</evidence>
<feature type="non-terminal residue" evidence="7">
    <location>
        <position position="114"/>
    </location>
</feature>
<dbReference type="GO" id="GO:0016020">
    <property type="term" value="C:membrane"/>
    <property type="evidence" value="ECO:0007669"/>
    <property type="project" value="UniProtKB-SubCell"/>
</dbReference>
<keyword evidence="3 5" id="KW-1133">Transmembrane helix</keyword>
<dbReference type="OMA" id="HWSDNID"/>
<proteinExistence type="predicted"/>
<feature type="non-terminal residue" evidence="7">
    <location>
        <position position="1"/>
    </location>
</feature>
<gene>
    <name evidence="7" type="ORF">KI387_008766</name>
</gene>
<dbReference type="Pfam" id="PF00083">
    <property type="entry name" value="Sugar_tr"/>
    <property type="match status" value="1"/>
</dbReference>
<sequence length="114" mass="12338">CASSDHWSDNIDEETSHITTSFDWGWLPAFPHVLVASISNFLFGYHIGVTNGPIISIAHELGFEGDQLMEGLVVSIFVAAAFFGSFGSSILADRIGRQRTLQLGTLPLIFGALI</sequence>
<dbReference type="Gene3D" id="1.20.1250.20">
    <property type="entry name" value="MFS general substrate transporter like domains"/>
    <property type="match status" value="1"/>
</dbReference>
<dbReference type="GO" id="GO:0015149">
    <property type="term" value="F:hexose transmembrane transporter activity"/>
    <property type="evidence" value="ECO:0007669"/>
    <property type="project" value="TreeGrafter"/>
</dbReference>
<dbReference type="EMBL" id="JAHRHJ020000008">
    <property type="protein sequence ID" value="KAH9304362.1"/>
    <property type="molecule type" value="Genomic_DNA"/>
</dbReference>
<organism evidence="7 8">
    <name type="scientific">Taxus chinensis</name>
    <name type="common">Chinese yew</name>
    <name type="synonym">Taxus wallichiana var. chinensis</name>
    <dbReference type="NCBI Taxonomy" id="29808"/>
    <lineage>
        <taxon>Eukaryota</taxon>
        <taxon>Viridiplantae</taxon>
        <taxon>Streptophyta</taxon>
        <taxon>Embryophyta</taxon>
        <taxon>Tracheophyta</taxon>
        <taxon>Spermatophyta</taxon>
        <taxon>Pinopsida</taxon>
        <taxon>Pinidae</taxon>
        <taxon>Conifers II</taxon>
        <taxon>Cupressales</taxon>
        <taxon>Taxaceae</taxon>
        <taxon>Taxus</taxon>
    </lineage>
</organism>
<feature type="transmembrane region" description="Helical" evidence="5">
    <location>
        <begin position="72"/>
        <end position="92"/>
    </location>
</feature>
<evidence type="ECO:0000256" key="1">
    <source>
        <dbReference type="ARBA" id="ARBA00004141"/>
    </source>
</evidence>
<accession>A0AA38FJF5</accession>
<dbReference type="PROSITE" id="PS50850">
    <property type="entry name" value="MFS"/>
    <property type="match status" value="1"/>
</dbReference>
<dbReference type="InterPro" id="IPR020846">
    <property type="entry name" value="MFS_dom"/>
</dbReference>
<feature type="domain" description="Major facilitator superfamily (MFS) profile" evidence="6">
    <location>
        <begin position="32"/>
        <end position="114"/>
    </location>
</feature>
<dbReference type="SUPFAM" id="SSF103473">
    <property type="entry name" value="MFS general substrate transporter"/>
    <property type="match status" value="1"/>
</dbReference>